<evidence type="ECO:0000256" key="1">
    <source>
        <dbReference type="SAM" id="Coils"/>
    </source>
</evidence>
<keyword evidence="4" id="KW-1185">Reference proteome</keyword>
<keyword evidence="1" id="KW-0175">Coiled coil</keyword>
<evidence type="ECO:0000313" key="3">
    <source>
        <dbReference type="EMBL" id="APH72885.1"/>
    </source>
</evidence>
<dbReference type="STRING" id="1670800.BSQ44_17065"/>
<keyword evidence="2" id="KW-1133">Transmembrane helix</keyword>
<protein>
    <submittedName>
        <fullName evidence="3">Uncharacterized protein</fullName>
    </submittedName>
</protein>
<evidence type="ECO:0000256" key="2">
    <source>
        <dbReference type="SAM" id="Phobius"/>
    </source>
</evidence>
<dbReference type="RefSeq" id="WP_072606321.1">
    <property type="nucleotide sequence ID" value="NZ_CP018171.1"/>
</dbReference>
<dbReference type="KEGG" id="meso:BSQ44_17065"/>
<feature type="transmembrane region" description="Helical" evidence="2">
    <location>
        <begin position="6"/>
        <end position="26"/>
    </location>
</feature>
<dbReference type="Proteomes" id="UP000182840">
    <property type="component" value="Chromosome"/>
</dbReference>
<gene>
    <name evidence="3" type="ORF">BSQ44_17065</name>
</gene>
<dbReference type="EMBL" id="CP018171">
    <property type="protein sequence ID" value="APH72885.1"/>
    <property type="molecule type" value="Genomic_DNA"/>
</dbReference>
<evidence type="ECO:0000313" key="4">
    <source>
        <dbReference type="Proteomes" id="UP000182840"/>
    </source>
</evidence>
<feature type="coiled-coil region" evidence="1">
    <location>
        <begin position="39"/>
        <end position="66"/>
    </location>
</feature>
<sequence>MTDELLTWFFSVITSAGLVGIVTYLARETIARFFSKTVEHHFEKKLEEFKSEIRGKEQELEQIRSFLISSHKERDNALQSKRREAAETLLKIRRALSQFSLLVEYMRILNIENIIRSSDPKIQALFEALTKPFDIESNLRKIGEIDDTNPRLYLSEKSLRAYDAYKTIIVQATMMMKLFSLPLTDKKKLVKDGHLRDMIVKLVPSSKEGFDNFGESFAYEWSQYFYDEILISLRHEISGVDDMSRDTDSAQRLALDSRRALINVQTSIRTAGLSDTLLKSGEISDDSPLKA</sequence>
<keyword evidence="2" id="KW-0812">Transmembrane</keyword>
<name>A0A1L3SU92_9HYPH</name>
<organism evidence="3 4">
    <name type="scientific">Aquibium oceanicum</name>
    <dbReference type="NCBI Taxonomy" id="1670800"/>
    <lineage>
        <taxon>Bacteria</taxon>
        <taxon>Pseudomonadati</taxon>
        <taxon>Pseudomonadota</taxon>
        <taxon>Alphaproteobacteria</taxon>
        <taxon>Hyphomicrobiales</taxon>
        <taxon>Phyllobacteriaceae</taxon>
        <taxon>Aquibium</taxon>
    </lineage>
</organism>
<dbReference type="OrthoDB" id="8478376at2"/>
<proteinExistence type="predicted"/>
<keyword evidence="2" id="KW-0472">Membrane</keyword>
<reference evidence="4" key="1">
    <citation type="submission" date="2016-11" db="EMBL/GenBank/DDBJ databases">
        <title>Mesorhizobium oceanicum sp. nov., isolated from deep seawater in South China Sea.</title>
        <authorList>
            <person name="Fu G.-Y."/>
        </authorList>
    </citation>
    <scope>NUCLEOTIDE SEQUENCE [LARGE SCALE GENOMIC DNA]</scope>
    <source>
        <strain evidence="4">B7</strain>
    </source>
</reference>
<dbReference type="AlphaFoldDB" id="A0A1L3SU92"/>
<accession>A0A1L3SU92</accession>